<dbReference type="InterPro" id="IPR052169">
    <property type="entry name" value="CW_Biosynth-Accessory"/>
</dbReference>
<dbReference type="AlphaFoldDB" id="A0AAP8TT43"/>
<dbReference type="SMART" id="SM00854">
    <property type="entry name" value="PGA_cap"/>
    <property type="match status" value="1"/>
</dbReference>
<dbReference type="EMBL" id="JAUHQC010000014">
    <property type="protein sequence ID" value="MDN4534029.1"/>
    <property type="molecule type" value="Genomic_DNA"/>
</dbReference>
<evidence type="ECO:0000313" key="5">
    <source>
        <dbReference type="EMBL" id="PTH18880.1"/>
    </source>
</evidence>
<dbReference type="InterPro" id="IPR029052">
    <property type="entry name" value="Metallo-depent_PP-like"/>
</dbReference>
<gene>
    <name evidence="5" type="ORF">BU607_03455</name>
    <name evidence="4" type="ORF">CD158_06165</name>
    <name evidence="3" type="ORF">QYH67_10745</name>
</gene>
<dbReference type="Proteomes" id="UP001171687">
    <property type="component" value="Unassembled WGS sequence"/>
</dbReference>
<keyword evidence="3" id="KW-0378">Hydrolase</keyword>
<evidence type="ECO:0000313" key="4">
    <source>
        <dbReference type="EMBL" id="PNZ67405.1"/>
    </source>
</evidence>
<reference evidence="3" key="4">
    <citation type="submission" date="2023-07" db="EMBL/GenBank/DDBJ databases">
        <title>Evaluation of the beneficial properties of pineapple isolates.</title>
        <authorList>
            <person name="Adefiranye O."/>
        </authorList>
    </citation>
    <scope>NUCLEOTIDE SEQUENCE</scope>
    <source>
        <strain evidence="3">PAPLE_T1</strain>
    </source>
</reference>
<comment type="caution">
    <text evidence="4">The sequence shown here is derived from an EMBL/GenBank/DDBJ whole genome shotgun (WGS) entry which is preliminary data.</text>
</comment>
<evidence type="ECO:0000256" key="1">
    <source>
        <dbReference type="ARBA" id="ARBA00005662"/>
    </source>
</evidence>
<protein>
    <submittedName>
        <fullName evidence="4">CapA family protein</fullName>
        <ecNumber evidence="3">3.1.-.-</ecNumber>
    </submittedName>
</protein>
<sequence>MKKQKKLTMSERVLKWAKMHKKHNSLLTLVVLAIAIVLIVFVVSAQKTESINATAKAQGDTRFTYFGNITLNSHIHKTNLNESFAALRNVLKQSDYSTGSLRIAKFSNDQKTNINRNIENIMFLKRLGFTSLNIVNDKIDNVQATDLDKKAESQVGYNYLTGNGSNPINSKTVQQEINGQKVATVSFTDVESKYTDSLRNTTSISLKPRIFMPLIKNLKKNNDYVVVNVDWGIPDERNVTTRQKEYAHALSKAGADVIVGHNTVVQPIEQYNNTSIFYSLGNTTSENFLSKNKESIAVQQDWNNKNSTFKITPVKYEGGTISTNKMNKIEERRLMNNLQKENVKLEKQDGGYVYED</sequence>
<proteinExistence type="inferred from homology"/>
<dbReference type="SUPFAM" id="SSF56300">
    <property type="entry name" value="Metallo-dependent phosphatases"/>
    <property type="match status" value="1"/>
</dbReference>
<dbReference type="Gene3D" id="3.60.21.10">
    <property type="match status" value="1"/>
</dbReference>
<dbReference type="Pfam" id="PF09587">
    <property type="entry name" value="PGA_cap"/>
    <property type="match status" value="1"/>
</dbReference>
<reference evidence="5 7" key="1">
    <citation type="journal article" date="2016" name="Front. Microbiol.">
        <title>Comprehensive Phylogenetic Analysis of Bovine Non-aureus Staphylococci Species Based on Whole-Genome Sequencing.</title>
        <authorList>
            <person name="Naushad S."/>
            <person name="Barkema H.W."/>
            <person name="Luby C."/>
            <person name="Condas L.A."/>
            <person name="Nobrega D.B."/>
            <person name="Carson D.A."/>
            <person name="De Buck J."/>
        </authorList>
    </citation>
    <scope>NUCLEOTIDE SEQUENCE [LARGE SCALE GENOMIC DNA]</scope>
    <source>
        <strain evidence="5 7">SNUC 993</strain>
    </source>
</reference>
<evidence type="ECO:0000313" key="6">
    <source>
        <dbReference type="Proteomes" id="UP000242470"/>
    </source>
</evidence>
<dbReference type="InterPro" id="IPR019079">
    <property type="entry name" value="Capsule_synth_CapA"/>
</dbReference>
<evidence type="ECO:0000259" key="2">
    <source>
        <dbReference type="SMART" id="SM00854"/>
    </source>
</evidence>
<keyword evidence="7" id="KW-1185">Reference proteome</keyword>
<evidence type="ECO:0000313" key="7">
    <source>
        <dbReference type="Proteomes" id="UP000242694"/>
    </source>
</evidence>
<dbReference type="GeneID" id="64982961"/>
<dbReference type="Proteomes" id="UP000242470">
    <property type="component" value="Unassembled WGS sequence"/>
</dbReference>
<dbReference type="GO" id="GO:0016787">
    <property type="term" value="F:hydrolase activity"/>
    <property type="evidence" value="ECO:0007669"/>
    <property type="project" value="UniProtKB-KW"/>
</dbReference>
<dbReference type="Proteomes" id="UP000242694">
    <property type="component" value="Unassembled WGS sequence"/>
</dbReference>
<dbReference type="PANTHER" id="PTHR33393:SF13">
    <property type="entry name" value="PGA BIOSYNTHESIS PROTEIN CAPA"/>
    <property type="match status" value="1"/>
</dbReference>
<reference evidence="4 6" key="2">
    <citation type="submission" date="2017-08" db="EMBL/GenBank/DDBJ databases">
        <title>Draft genome sequences of 64 type strains of genus Staph aureus.</title>
        <authorList>
            <person name="Cole K."/>
            <person name="Golubchik T."/>
            <person name="Russell J."/>
            <person name="Foster D."/>
            <person name="Llewelyn M."/>
            <person name="Wilson D."/>
            <person name="Crook D."/>
            <person name="Paul J."/>
        </authorList>
    </citation>
    <scope>NUCLEOTIDE SEQUENCE [LARGE SCALE GENOMIC DNA]</scope>
    <source>
        <strain evidence="4 6">NCTC 12101</strain>
    </source>
</reference>
<dbReference type="EMBL" id="PPQW01000030">
    <property type="protein sequence ID" value="PNZ67405.1"/>
    <property type="molecule type" value="Genomic_DNA"/>
</dbReference>
<feature type="domain" description="Capsule synthesis protein CapA" evidence="2">
    <location>
        <begin position="62"/>
        <end position="287"/>
    </location>
</feature>
<evidence type="ECO:0000313" key="3">
    <source>
        <dbReference type="EMBL" id="MDN4534029.1"/>
    </source>
</evidence>
<comment type="similarity">
    <text evidence="1">Belongs to the CapA family.</text>
</comment>
<dbReference type="EC" id="3.1.-.-" evidence="3"/>
<accession>A0AAP8TT43</accession>
<dbReference type="EMBL" id="PZDI01000010">
    <property type="protein sequence ID" value="PTH18880.1"/>
    <property type="molecule type" value="Genomic_DNA"/>
</dbReference>
<reference evidence="5" key="3">
    <citation type="submission" date="2018-03" db="EMBL/GenBank/DDBJ databases">
        <authorList>
            <person name="Naushad S."/>
        </authorList>
    </citation>
    <scope>NUCLEOTIDE SEQUENCE</scope>
    <source>
        <strain evidence="5">SNUC 993</strain>
    </source>
</reference>
<name>A0AAP8TT43_9STAP</name>
<dbReference type="PANTHER" id="PTHR33393">
    <property type="entry name" value="POLYGLUTAMINE SYNTHESIS ACCESSORY PROTEIN RV0574C-RELATED"/>
    <property type="match status" value="1"/>
</dbReference>
<organism evidence="4 6">
    <name type="scientific">Staphylococcus auricularis</name>
    <dbReference type="NCBI Taxonomy" id="29379"/>
    <lineage>
        <taxon>Bacteria</taxon>
        <taxon>Bacillati</taxon>
        <taxon>Bacillota</taxon>
        <taxon>Bacilli</taxon>
        <taxon>Bacillales</taxon>
        <taxon>Staphylococcaceae</taxon>
        <taxon>Staphylococcus</taxon>
    </lineage>
</organism>
<dbReference type="RefSeq" id="WP_059108001.1">
    <property type="nucleotide sequence ID" value="NZ_AP024589.1"/>
</dbReference>